<reference evidence="3 4" key="1">
    <citation type="journal article" date="2007" name="Proc. Natl. Acad. Sci. U.S.A.">
        <title>The genome of Syntrophus aciditrophicus: life at the thermodynamic limit of microbial growth.</title>
        <authorList>
            <person name="McInerney M.J."/>
            <person name="Rohlin L."/>
            <person name="Mouttaki H."/>
            <person name="Kim U."/>
            <person name="Krupp R.S."/>
            <person name="Rios-Hernandez L."/>
            <person name="Sieber J."/>
            <person name="Struchtemeyer C.G."/>
            <person name="Bhattacharyya A."/>
            <person name="Campbell J.W."/>
            <person name="Gunsalus R.P."/>
        </authorList>
    </citation>
    <scope>NUCLEOTIDE SEQUENCE [LARGE SCALE GENOMIC DNA]</scope>
    <source>
        <strain evidence="3 4">SB</strain>
    </source>
</reference>
<dbReference type="Pfam" id="PF13439">
    <property type="entry name" value="Glyco_transf_4"/>
    <property type="match status" value="1"/>
</dbReference>
<dbReference type="InParanoid" id="Q2LVN4"/>
<proteinExistence type="predicted"/>
<dbReference type="Proteomes" id="UP000001933">
    <property type="component" value="Chromosome"/>
</dbReference>
<keyword evidence="3" id="KW-0328">Glycosyltransferase</keyword>
<dbReference type="EC" id="2.4.1.-" evidence="3"/>
<dbReference type="EMBL" id="CP000252">
    <property type="protein sequence ID" value="ABC78148.1"/>
    <property type="molecule type" value="Genomic_DNA"/>
</dbReference>
<sequence>MKLGITMRVAFFIHYAELYGANRSLLNLIDGLKSFGVEAFVVAPHEGDMTIALRRRTVPILRVPFQWWSTEYTTTKKDFARKILKYFSWRRGAISRLETNLRITPQVIKQIKDWNIDILYTNSSVIPIGAIVGMWMMKPHVWHLREFGTLDYSLTLDWHMPLFKFFLQKADAQICVSQAIRSFYRNALTAEKSYVVYNGVATKEQIEKIYEAEGRSNDTKGYFVFAIIGLIHKNKAQDTAIRALALLKDSFPMARLIIAGGDDRQGLDIKKLQKLAASLGVKDQVTFLGYVTDPYEVYCQADAVLMCSKHEAMGRVTVEAMTAGKPVIGLDSGGTPEIIKHEENGLLYKGGAEKLAYCMRRFVENPMLARHLGEKGWRMAKEKYSIEAYAGSIYEILSSIMKGSKK</sequence>
<evidence type="ECO:0000259" key="2">
    <source>
        <dbReference type="Pfam" id="PF13439"/>
    </source>
</evidence>
<evidence type="ECO:0000259" key="1">
    <source>
        <dbReference type="Pfam" id="PF00534"/>
    </source>
</evidence>
<dbReference type="Pfam" id="PF00534">
    <property type="entry name" value="Glycos_transf_1"/>
    <property type="match status" value="1"/>
</dbReference>
<dbReference type="InterPro" id="IPR001296">
    <property type="entry name" value="Glyco_trans_1"/>
</dbReference>
<dbReference type="GO" id="GO:0016757">
    <property type="term" value="F:glycosyltransferase activity"/>
    <property type="evidence" value="ECO:0007669"/>
    <property type="project" value="UniProtKB-KW"/>
</dbReference>
<keyword evidence="3" id="KW-0808">Transferase</keyword>
<name>Q2LVN4_SYNAS</name>
<gene>
    <name evidence="3" type="ORF">SYN_00823</name>
</gene>
<feature type="domain" description="Glycosyltransferase subfamily 4-like N-terminal" evidence="2">
    <location>
        <begin position="20"/>
        <end position="203"/>
    </location>
</feature>
<keyword evidence="4" id="KW-1185">Reference proteome</keyword>
<feature type="domain" description="Glycosyl transferase family 1" evidence="1">
    <location>
        <begin position="219"/>
        <end position="376"/>
    </location>
</feature>
<dbReference type="InterPro" id="IPR028098">
    <property type="entry name" value="Glyco_trans_4-like_N"/>
</dbReference>
<dbReference type="KEGG" id="sat:SYN_00823"/>
<dbReference type="InterPro" id="IPR050194">
    <property type="entry name" value="Glycosyltransferase_grp1"/>
</dbReference>
<dbReference type="eggNOG" id="COG0438">
    <property type="taxonomic scope" value="Bacteria"/>
</dbReference>
<dbReference type="CAZy" id="GT4">
    <property type="family name" value="Glycosyltransferase Family 4"/>
</dbReference>
<dbReference type="CDD" id="cd03801">
    <property type="entry name" value="GT4_PimA-like"/>
    <property type="match status" value="1"/>
</dbReference>
<dbReference type="STRING" id="56780.SYN_00823"/>
<dbReference type="PANTHER" id="PTHR45947">
    <property type="entry name" value="SULFOQUINOVOSYL TRANSFERASE SQD2"/>
    <property type="match status" value="1"/>
</dbReference>
<evidence type="ECO:0000313" key="4">
    <source>
        <dbReference type="Proteomes" id="UP000001933"/>
    </source>
</evidence>
<dbReference type="AlphaFoldDB" id="Q2LVN4"/>
<accession>Q2LVN4</accession>
<dbReference type="Gene3D" id="3.40.50.2000">
    <property type="entry name" value="Glycogen Phosphorylase B"/>
    <property type="match status" value="2"/>
</dbReference>
<evidence type="ECO:0000313" key="3">
    <source>
        <dbReference type="EMBL" id="ABC78148.1"/>
    </source>
</evidence>
<dbReference type="PANTHER" id="PTHR45947:SF3">
    <property type="entry name" value="SULFOQUINOVOSYL TRANSFERASE SQD2"/>
    <property type="match status" value="1"/>
</dbReference>
<protein>
    <submittedName>
        <fullName evidence="3">Glycosyltransferase</fullName>
        <ecNumber evidence="3">2.4.1.-</ecNumber>
    </submittedName>
</protein>
<organism evidence="3 4">
    <name type="scientific">Syntrophus aciditrophicus (strain SB)</name>
    <dbReference type="NCBI Taxonomy" id="56780"/>
    <lineage>
        <taxon>Bacteria</taxon>
        <taxon>Pseudomonadati</taxon>
        <taxon>Thermodesulfobacteriota</taxon>
        <taxon>Syntrophia</taxon>
        <taxon>Syntrophales</taxon>
        <taxon>Syntrophaceae</taxon>
        <taxon>Syntrophus</taxon>
    </lineage>
</organism>
<dbReference type="HOGENOM" id="CLU_009583_0_2_7"/>
<dbReference type="SUPFAM" id="SSF53756">
    <property type="entry name" value="UDP-Glycosyltransferase/glycogen phosphorylase"/>
    <property type="match status" value="1"/>
</dbReference>